<keyword evidence="5 6" id="KW-0472">Membrane</keyword>
<feature type="transmembrane region" description="Helical" evidence="6">
    <location>
        <begin position="415"/>
        <end position="433"/>
    </location>
</feature>
<dbReference type="GO" id="GO:0043190">
    <property type="term" value="C:ATP-binding cassette (ABC) transporter complex"/>
    <property type="evidence" value="ECO:0007669"/>
    <property type="project" value="TreeGrafter"/>
</dbReference>
<reference evidence="7 8" key="1">
    <citation type="submission" date="2019-02" db="EMBL/GenBank/DDBJ databases">
        <title>Deep-cultivation of Planctomycetes and their phenomic and genomic characterization uncovers novel biology.</title>
        <authorList>
            <person name="Wiegand S."/>
            <person name="Jogler M."/>
            <person name="Boedeker C."/>
            <person name="Pinto D."/>
            <person name="Vollmers J."/>
            <person name="Rivas-Marin E."/>
            <person name="Kohn T."/>
            <person name="Peeters S.H."/>
            <person name="Heuer A."/>
            <person name="Rast P."/>
            <person name="Oberbeckmann S."/>
            <person name="Bunk B."/>
            <person name="Jeske O."/>
            <person name="Meyerdierks A."/>
            <person name="Storesund J.E."/>
            <person name="Kallscheuer N."/>
            <person name="Luecker S."/>
            <person name="Lage O.M."/>
            <person name="Pohl T."/>
            <person name="Merkel B.J."/>
            <person name="Hornburger P."/>
            <person name="Mueller R.-W."/>
            <person name="Bruemmer F."/>
            <person name="Labrenz M."/>
            <person name="Spormann A.M."/>
            <person name="Op Den Camp H."/>
            <person name="Overmann J."/>
            <person name="Amann R."/>
            <person name="Jetten M.S.M."/>
            <person name="Mascher T."/>
            <person name="Medema M.H."/>
            <person name="Devos D.P."/>
            <person name="Kaster A.-K."/>
            <person name="Ovreas L."/>
            <person name="Rohde M."/>
            <person name="Galperin M.Y."/>
            <person name="Jogler C."/>
        </authorList>
    </citation>
    <scope>NUCLEOTIDE SEQUENCE [LARGE SCALE GENOMIC DNA]</scope>
    <source>
        <strain evidence="7 8">Q31b</strain>
    </source>
</reference>
<evidence type="ECO:0000256" key="1">
    <source>
        <dbReference type="ARBA" id="ARBA00004651"/>
    </source>
</evidence>
<keyword evidence="2" id="KW-1003">Cell membrane</keyword>
<evidence type="ECO:0000256" key="3">
    <source>
        <dbReference type="ARBA" id="ARBA00022692"/>
    </source>
</evidence>
<keyword evidence="8" id="KW-1185">Reference proteome</keyword>
<feature type="transmembrane region" description="Helical" evidence="6">
    <location>
        <begin position="169"/>
        <end position="196"/>
    </location>
</feature>
<dbReference type="GO" id="GO:0015920">
    <property type="term" value="P:lipopolysaccharide transport"/>
    <property type="evidence" value="ECO:0007669"/>
    <property type="project" value="TreeGrafter"/>
</dbReference>
<keyword evidence="3 6" id="KW-0812">Transmembrane</keyword>
<dbReference type="RefSeq" id="WP_146602209.1">
    <property type="nucleotide sequence ID" value="NZ_SJPY01000009.1"/>
</dbReference>
<feature type="transmembrane region" description="Helical" evidence="6">
    <location>
        <begin position="126"/>
        <end position="148"/>
    </location>
</feature>
<evidence type="ECO:0000256" key="4">
    <source>
        <dbReference type="ARBA" id="ARBA00022989"/>
    </source>
</evidence>
<dbReference type="PANTHER" id="PTHR33529:SF6">
    <property type="entry name" value="YJGP_YJGQ FAMILY PERMEASE"/>
    <property type="match status" value="1"/>
</dbReference>
<dbReference type="PANTHER" id="PTHR33529">
    <property type="entry name" value="SLR0882 PROTEIN-RELATED"/>
    <property type="match status" value="1"/>
</dbReference>
<dbReference type="OrthoDB" id="238655at2"/>
<evidence type="ECO:0000256" key="2">
    <source>
        <dbReference type="ARBA" id="ARBA00022475"/>
    </source>
</evidence>
<dbReference type="Proteomes" id="UP000315471">
    <property type="component" value="Unassembled WGS sequence"/>
</dbReference>
<evidence type="ECO:0000256" key="6">
    <source>
        <dbReference type="SAM" id="Phobius"/>
    </source>
</evidence>
<organism evidence="7 8">
    <name type="scientific">Novipirellula aureliae</name>
    <dbReference type="NCBI Taxonomy" id="2527966"/>
    <lineage>
        <taxon>Bacteria</taxon>
        <taxon>Pseudomonadati</taxon>
        <taxon>Planctomycetota</taxon>
        <taxon>Planctomycetia</taxon>
        <taxon>Pirellulales</taxon>
        <taxon>Pirellulaceae</taxon>
        <taxon>Novipirellula</taxon>
    </lineage>
</organism>
<dbReference type="InterPro" id="IPR005495">
    <property type="entry name" value="LptG/LptF_permease"/>
</dbReference>
<evidence type="ECO:0000256" key="5">
    <source>
        <dbReference type="ARBA" id="ARBA00023136"/>
    </source>
</evidence>
<evidence type="ECO:0000313" key="7">
    <source>
        <dbReference type="EMBL" id="TWU35668.1"/>
    </source>
</evidence>
<feature type="transmembrane region" description="Helical" evidence="6">
    <location>
        <begin position="85"/>
        <end position="106"/>
    </location>
</feature>
<gene>
    <name evidence="7" type="ORF">Q31b_51030</name>
</gene>
<feature type="transmembrane region" description="Helical" evidence="6">
    <location>
        <begin position="445"/>
        <end position="465"/>
    </location>
</feature>
<keyword evidence="4 6" id="KW-1133">Transmembrane helix</keyword>
<comment type="subcellular location">
    <subcellularLocation>
        <location evidence="1">Cell membrane</location>
        <topology evidence="1">Multi-pass membrane protein</topology>
    </subcellularLocation>
</comment>
<accession>A0A5C6DG20</accession>
<dbReference type="EMBL" id="SJPY01000009">
    <property type="protein sequence ID" value="TWU35668.1"/>
    <property type="molecule type" value="Genomic_DNA"/>
</dbReference>
<sequence length="469" mass="52028">MMWLIRWFFAVRPLFRCSDECNPRDSLLIQQMAGRLEARDKVRRQASIQCTNARRAWHKDGRVETKGVGQISILGTIPLRITRDLITLFCVSLFVITTLVMFVGVAREAINQGLGPVGVMQLIPFSLPNALSLAVPGTALFSVCSVYGRMSADNELVAMQSVGISLLPAMVPAIVLTAIISIATVGLINVAFTWGFHGVQRVALSSVEKIAYNKLRRDHNFQHDCFSISVRDVQGRDLVEPKIKILRTGAEPVHITARTAQLTYRPDDESLQVSITSGKADIGGVASFHFPDTFVQTIPLGLESSHNLLTAHPSHMSMRDLPKASLRQSDDVRCRENEIAVRVGFSLLSSHLDEISDSDAIARDAGVEQSRKRVHRLDTEMNRRWASGFTCLAMSMIGIPLAIRMKTSDTMTTFGLVFLPTVLIYYPIFALTLDMAKGGQLFPQGVWIANLLFIVVSIMMMRRLVYQPA</sequence>
<protein>
    <submittedName>
        <fullName evidence="7">Putative permease YjgP/YjgQ family protein</fullName>
    </submittedName>
</protein>
<comment type="caution">
    <text evidence="7">The sequence shown here is derived from an EMBL/GenBank/DDBJ whole genome shotgun (WGS) entry which is preliminary data.</text>
</comment>
<proteinExistence type="predicted"/>
<dbReference type="AlphaFoldDB" id="A0A5C6DG20"/>
<name>A0A5C6DG20_9BACT</name>
<feature type="transmembrane region" description="Helical" evidence="6">
    <location>
        <begin position="385"/>
        <end position="403"/>
    </location>
</feature>
<evidence type="ECO:0000313" key="8">
    <source>
        <dbReference type="Proteomes" id="UP000315471"/>
    </source>
</evidence>
<dbReference type="Pfam" id="PF03739">
    <property type="entry name" value="LptF_LptG"/>
    <property type="match status" value="1"/>
</dbReference>